<dbReference type="AlphaFoldDB" id="A0A429ZSY5"/>
<dbReference type="EMBL" id="NGJU01000005">
    <property type="protein sequence ID" value="RST96774.1"/>
    <property type="molecule type" value="Genomic_DNA"/>
</dbReference>
<feature type="domain" description="Peptidase C39-like" evidence="1">
    <location>
        <begin position="89"/>
        <end position="252"/>
    </location>
</feature>
<dbReference type="InterPro" id="IPR038765">
    <property type="entry name" value="Papain-like_cys_pep_sf"/>
</dbReference>
<dbReference type="GeneID" id="98567553"/>
<dbReference type="RefSeq" id="WP_126778733.1">
    <property type="nucleotide sequence ID" value="NZ_NGJU01000005.1"/>
</dbReference>
<dbReference type="Pfam" id="PF13529">
    <property type="entry name" value="Peptidase_C39_2"/>
    <property type="match status" value="1"/>
</dbReference>
<reference evidence="2 3" key="1">
    <citation type="submission" date="2017-05" db="EMBL/GenBank/DDBJ databases">
        <title>Vagococcus spp. assemblies.</title>
        <authorList>
            <person name="Gulvik C.A."/>
        </authorList>
    </citation>
    <scope>NUCLEOTIDE SEQUENCE [LARGE SCALE GENOMIC DNA]</scope>
    <source>
        <strain evidence="2 3">NCFB 2777</strain>
    </source>
</reference>
<dbReference type="InterPro" id="IPR039564">
    <property type="entry name" value="Peptidase_C39-like"/>
</dbReference>
<dbReference type="PANTHER" id="PTHR37806:SF1">
    <property type="entry name" value="PEPTIDASE C39-LIKE DOMAIN-CONTAINING PROTEIN"/>
    <property type="match status" value="1"/>
</dbReference>
<comment type="caution">
    <text evidence="2">The sequence shown here is derived from an EMBL/GenBank/DDBJ whole genome shotgun (WGS) entry which is preliminary data.</text>
</comment>
<dbReference type="Proteomes" id="UP000287239">
    <property type="component" value="Unassembled WGS sequence"/>
</dbReference>
<keyword evidence="3" id="KW-1185">Reference proteome</keyword>
<dbReference type="PANTHER" id="PTHR37806">
    <property type="entry name" value="LMO0724 PROTEIN"/>
    <property type="match status" value="1"/>
</dbReference>
<name>A0A429ZSY5_9ENTE</name>
<organism evidence="2 3">
    <name type="scientific">Vagococcus salmoninarum</name>
    <dbReference type="NCBI Taxonomy" id="2739"/>
    <lineage>
        <taxon>Bacteria</taxon>
        <taxon>Bacillati</taxon>
        <taxon>Bacillota</taxon>
        <taxon>Bacilli</taxon>
        <taxon>Lactobacillales</taxon>
        <taxon>Enterococcaceae</taxon>
        <taxon>Vagococcus</taxon>
    </lineage>
</organism>
<evidence type="ECO:0000313" key="2">
    <source>
        <dbReference type="EMBL" id="RST96774.1"/>
    </source>
</evidence>
<dbReference type="SUPFAM" id="SSF54001">
    <property type="entry name" value="Cysteine proteinases"/>
    <property type="match status" value="1"/>
</dbReference>
<dbReference type="Gene3D" id="3.90.70.10">
    <property type="entry name" value="Cysteine proteinases"/>
    <property type="match status" value="1"/>
</dbReference>
<gene>
    <name evidence="2" type="ORF">CBF35_04165</name>
</gene>
<proteinExistence type="predicted"/>
<accession>A0A429ZSY5</accession>
<evidence type="ECO:0000259" key="1">
    <source>
        <dbReference type="Pfam" id="PF13529"/>
    </source>
</evidence>
<protein>
    <recommendedName>
        <fullName evidence="1">Peptidase C39-like domain-containing protein</fullName>
    </recommendedName>
</protein>
<dbReference type="OrthoDB" id="1164310at2"/>
<sequence length="282" mass="31314">MLRKKSVPRCQKLLKTKLLLVITASLLLLFSVNWWRNKQSDSVVKTSSDRAALEAAEGNLDLYPVTSLVRGVTLVNSHNLNKVEKNYQLDIPLKNQMSDPPLLYGCEVTALGMILEYYGYEGNKNKLQEAIEKQPYQLANGLMGNPHKGFVGDASGKQPGTGVYHEPIARLAQKVVGEDYLVVDATGQSVKTLLAAIRQGSPVWVAVTIDYSVPTANDFTMWQTSDGDVEVSHKYHAAVITGYDEENIFLNDALGKRVTIKQEQFSEIYQGMGKQSIYLTKN</sequence>
<evidence type="ECO:0000313" key="3">
    <source>
        <dbReference type="Proteomes" id="UP000287239"/>
    </source>
</evidence>